<sequence>MPTENRSSNTEMVSVPREWLNSVALLQMPLDQLQEQAVEFLCEPCDEPAEQQQGEPVAWLWEHVNGLRICTTSERAPFTNEHAIPPNCKKTPLYAHANPGEVERLRAENEQLREVIKHSDSNIQRQSLRISNQRTQLAEMDALLREVLVGLWPSTPLAIKINAALSASAEPSAAVIHPINMKAMMQAYEQVDHKAMLHGTSNWCAAMATALRGTLHSETIAPVERGPWLPLSAPGQIQEGDWLCFTVSGSFICAQARLIIYPGTDKEEIVYNRKKNHYFCTDMAIAGTSNHKGVLVARAALERKPS</sequence>
<evidence type="ECO:0000313" key="2">
    <source>
        <dbReference type="Proteomes" id="UP000185146"/>
    </source>
</evidence>
<proteinExistence type="predicted"/>
<accession>A0A1L5PNL6</accession>
<dbReference type="EMBL" id="CP018743">
    <property type="protein sequence ID" value="APO81606.1"/>
    <property type="molecule type" value="Genomic_DNA"/>
</dbReference>
<dbReference type="Proteomes" id="UP000185146">
    <property type="component" value="Chromosome"/>
</dbReference>
<reference evidence="1 2" key="1">
    <citation type="submission" date="2016-12" db="EMBL/GenBank/DDBJ databases">
        <title>Draft Genome Sequence of Mercury Resistant Pseudomonas DRA525.</title>
        <authorList>
            <person name="Drace K.M."/>
        </authorList>
    </citation>
    <scope>NUCLEOTIDE SEQUENCE [LARGE SCALE GENOMIC DNA]</scope>
    <source>
        <strain evidence="1 2">DRA525</strain>
    </source>
</reference>
<name>A0A1L5PNL6_PSEPU</name>
<gene>
    <name evidence="1" type="ORF">BL240_09165</name>
</gene>
<dbReference type="AlphaFoldDB" id="A0A1L5PNL6"/>
<protein>
    <submittedName>
        <fullName evidence="1">Uncharacterized protein</fullName>
    </submittedName>
</protein>
<dbReference type="RefSeq" id="WP_075044555.1">
    <property type="nucleotide sequence ID" value="NZ_CP018743.1"/>
</dbReference>
<evidence type="ECO:0000313" key="1">
    <source>
        <dbReference type="EMBL" id="APO81606.1"/>
    </source>
</evidence>
<organism evidence="1 2">
    <name type="scientific">Pseudomonas putida</name>
    <name type="common">Arthrobacter siderocapsulatus</name>
    <dbReference type="NCBI Taxonomy" id="303"/>
    <lineage>
        <taxon>Bacteria</taxon>
        <taxon>Pseudomonadati</taxon>
        <taxon>Pseudomonadota</taxon>
        <taxon>Gammaproteobacteria</taxon>
        <taxon>Pseudomonadales</taxon>
        <taxon>Pseudomonadaceae</taxon>
        <taxon>Pseudomonas</taxon>
    </lineage>
</organism>